<name>A0ABQ9EK99_TEGGR</name>
<proteinExistence type="predicted"/>
<evidence type="ECO:0000313" key="1">
    <source>
        <dbReference type="EMBL" id="KAJ8305693.1"/>
    </source>
</evidence>
<gene>
    <name evidence="1" type="ORF">KUTeg_016238</name>
</gene>
<evidence type="ECO:0000313" key="2">
    <source>
        <dbReference type="Proteomes" id="UP001217089"/>
    </source>
</evidence>
<keyword evidence="2" id="KW-1185">Reference proteome</keyword>
<dbReference type="EMBL" id="JARBDR010000813">
    <property type="protein sequence ID" value="KAJ8305693.1"/>
    <property type="molecule type" value="Genomic_DNA"/>
</dbReference>
<accession>A0ABQ9EK99</accession>
<reference evidence="1 2" key="1">
    <citation type="submission" date="2022-12" db="EMBL/GenBank/DDBJ databases">
        <title>Chromosome-level genome of Tegillarca granosa.</title>
        <authorList>
            <person name="Kim J."/>
        </authorList>
    </citation>
    <scope>NUCLEOTIDE SEQUENCE [LARGE SCALE GENOMIC DNA]</scope>
    <source>
        <strain evidence="1">Teg-2019</strain>
        <tissue evidence="1">Adductor muscle</tissue>
    </source>
</reference>
<dbReference type="Proteomes" id="UP001217089">
    <property type="component" value="Unassembled WGS sequence"/>
</dbReference>
<organism evidence="1 2">
    <name type="scientific">Tegillarca granosa</name>
    <name type="common">Malaysian cockle</name>
    <name type="synonym">Anadara granosa</name>
    <dbReference type="NCBI Taxonomy" id="220873"/>
    <lineage>
        <taxon>Eukaryota</taxon>
        <taxon>Metazoa</taxon>
        <taxon>Spiralia</taxon>
        <taxon>Lophotrochozoa</taxon>
        <taxon>Mollusca</taxon>
        <taxon>Bivalvia</taxon>
        <taxon>Autobranchia</taxon>
        <taxon>Pteriomorphia</taxon>
        <taxon>Arcoida</taxon>
        <taxon>Arcoidea</taxon>
        <taxon>Arcidae</taxon>
        <taxon>Tegillarca</taxon>
    </lineage>
</organism>
<protein>
    <submittedName>
        <fullName evidence="1">Uncharacterized protein</fullName>
    </submittedName>
</protein>
<comment type="caution">
    <text evidence="1">The sequence shown here is derived from an EMBL/GenBank/DDBJ whole genome shotgun (WGS) entry which is preliminary data.</text>
</comment>
<sequence>MSPFHNNTTISFINHVYTNNSVRASTVTVLAQANVPNREIMKITGHKCEASLNSYNADSSEKQKLVFILSFLFDLFLIHSYL</sequence>